<reference evidence="2 3" key="1">
    <citation type="submission" date="2016-10" db="EMBL/GenBank/DDBJ databases">
        <authorList>
            <person name="de Groot N.N."/>
        </authorList>
    </citation>
    <scope>NUCLEOTIDE SEQUENCE [LARGE SCALE GENOMIC DNA]</scope>
    <source>
        <strain evidence="2 3">IBRC-M10418</strain>
    </source>
</reference>
<dbReference type="Gene3D" id="3.10.450.50">
    <property type="match status" value="1"/>
</dbReference>
<organism evidence="2 3">
    <name type="scientific">Halopenitus malekzadehii</name>
    <dbReference type="NCBI Taxonomy" id="1267564"/>
    <lineage>
        <taxon>Archaea</taxon>
        <taxon>Methanobacteriati</taxon>
        <taxon>Methanobacteriota</taxon>
        <taxon>Stenosarchaea group</taxon>
        <taxon>Halobacteria</taxon>
        <taxon>Halobacteriales</taxon>
        <taxon>Haloferacaceae</taxon>
        <taxon>Halopenitus</taxon>
    </lineage>
</organism>
<dbReference type="InterPro" id="IPR032710">
    <property type="entry name" value="NTF2-like_dom_sf"/>
</dbReference>
<dbReference type="STRING" id="1267564.SAMN05192561_10832"/>
<proteinExistence type="predicted"/>
<keyword evidence="3" id="KW-1185">Reference proteome</keyword>
<feature type="domain" description="SnoaL-like" evidence="1">
    <location>
        <begin position="10"/>
        <end position="103"/>
    </location>
</feature>
<dbReference type="Proteomes" id="UP000199215">
    <property type="component" value="Unassembled WGS sequence"/>
</dbReference>
<accession>A0A1H6JDB9</accession>
<evidence type="ECO:0000313" key="2">
    <source>
        <dbReference type="EMBL" id="SEH57049.1"/>
    </source>
</evidence>
<name>A0A1H6JDB9_9EURY</name>
<protein>
    <submittedName>
        <fullName evidence="2">Ketosteroid isomerase-related protein</fullName>
    </submittedName>
</protein>
<evidence type="ECO:0000313" key="3">
    <source>
        <dbReference type="Proteomes" id="UP000199215"/>
    </source>
</evidence>
<gene>
    <name evidence="2" type="ORF">SAMN05192561_10832</name>
</gene>
<sequence>MDGRDARRRARRYYEAIDEARYEDLRTLLDAEFVHDRPDRTLRGRDRFVEFMREDRPRTDTSHAIDDVYANGDDVAVHGRLLAASGEPLFAFVDVFETAENGRGFASLRTYTR</sequence>
<dbReference type="EMBL" id="FNWU01000008">
    <property type="protein sequence ID" value="SEH57049.1"/>
    <property type="molecule type" value="Genomic_DNA"/>
</dbReference>
<evidence type="ECO:0000259" key="1">
    <source>
        <dbReference type="Pfam" id="PF12680"/>
    </source>
</evidence>
<dbReference type="OrthoDB" id="145984at2157"/>
<dbReference type="GO" id="GO:0016853">
    <property type="term" value="F:isomerase activity"/>
    <property type="evidence" value="ECO:0007669"/>
    <property type="project" value="UniProtKB-KW"/>
</dbReference>
<dbReference type="Pfam" id="PF12680">
    <property type="entry name" value="SnoaL_2"/>
    <property type="match status" value="1"/>
</dbReference>
<dbReference type="SUPFAM" id="SSF54427">
    <property type="entry name" value="NTF2-like"/>
    <property type="match status" value="1"/>
</dbReference>
<keyword evidence="2" id="KW-0413">Isomerase</keyword>
<dbReference type="AlphaFoldDB" id="A0A1H6JDB9"/>
<dbReference type="InterPro" id="IPR037401">
    <property type="entry name" value="SnoaL-like"/>
</dbReference>
<dbReference type="RefSeq" id="WP_092817352.1">
    <property type="nucleotide sequence ID" value="NZ_FNWU01000008.1"/>
</dbReference>